<dbReference type="Proteomes" id="UP000606991">
    <property type="component" value="Unassembled WGS sequence"/>
</dbReference>
<dbReference type="GO" id="GO:0006355">
    <property type="term" value="P:regulation of DNA-templated transcription"/>
    <property type="evidence" value="ECO:0007669"/>
    <property type="project" value="InterPro"/>
</dbReference>
<comment type="caution">
    <text evidence="3">The sequence shown here is derived from an EMBL/GenBank/DDBJ whole genome shotgun (WGS) entry which is preliminary data.</text>
</comment>
<reference evidence="3" key="2">
    <citation type="submission" date="2018-05" db="EMBL/GenBank/DDBJ databases">
        <authorList>
            <person name="Ferrari B."/>
        </authorList>
    </citation>
    <scope>NUCLEOTIDE SEQUENCE</scope>
    <source>
        <strain evidence="3">RRmetagenome_bin12</strain>
    </source>
</reference>
<dbReference type="Proteomes" id="UP000248724">
    <property type="component" value="Unassembled WGS sequence"/>
</dbReference>
<evidence type="ECO:0000313" key="4">
    <source>
        <dbReference type="Proteomes" id="UP000248724"/>
    </source>
</evidence>
<sequence>MSRRIAISVDDDILEALNAHTRGSPLSRSELINVALRRFLRAERRVARLNVNGAEQARGIASGTVPSHRLEGHLLRMRHGPWEN</sequence>
<gene>
    <name evidence="3" type="ORF">DLM65_05310</name>
    <name evidence="2" type="ORF">JF886_06800</name>
</gene>
<reference evidence="3 4" key="1">
    <citation type="journal article" date="2017" name="Nature">
        <title>Atmospheric trace gases support primary production in Antarctic desert surface soil.</title>
        <authorList>
            <person name="Ji M."/>
            <person name="Greening C."/>
            <person name="Vanwonterghem I."/>
            <person name="Carere C.R."/>
            <person name="Bay S.K."/>
            <person name="Steen J.A."/>
            <person name="Montgomery K."/>
            <person name="Lines T."/>
            <person name="Beardall J."/>
            <person name="van Dorst J."/>
            <person name="Snape I."/>
            <person name="Stott M.B."/>
            <person name="Hugenholtz P."/>
            <person name="Ferrari B.C."/>
        </authorList>
    </citation>
    <scope>NUCLEOTIDE SEQUENCE [LARGE SCALE GENOMIC DNA]</scope>
    <source>
        <strain evidence="3">RRmetagenome_bin12</strain>
    </source>
</reference>
<evidence type="ECO:0000259" key="1">
    <source>
        <dbReference type="Pfam" id="PF01402"/>
    </source>
</evidence>
<dbReference type="InterPro" id="IPR013321">
    <property type="entry name" value="Arc_rbn_hlx_hlx"/>
</dbReference>
<feature type="domain" description="Ribbon-helix-helix protein CopG" evidence="1">
    <location>
        <begin position="3"/>
        <end position="41"/>
    </location>
</feature>
<dbReference type="AlphaFoldDB" id="A0A2W5Z8P5"/>
<proteinExistence type="predicted"/>
<dbReference type="RefSeq" id="WP_337310868.1">
    <property type="nucleotide sequence ID" value="NZ_JAEKNS010000074.1"/>
</dbReference>
<evidence type="ECO:0000313" key="2">
    <source>
        <dbReference type="EMBL" id="MBJ7594562.1"/>
    </source>
</evidence>
<dbReference type="EMBL" id="JAEKNS010000074">
    <property type="protein sequence ID" value="MBJ7594562.1"/>
    <property type="molecule type" value="Genomic_DNA"/>
</dbReference>
<reference evidence="2 5" key="3">
    <citation type="submission" date="2020-10" db="EMBL/GenBank/DDBJ databases">
        <title>Ca. Dormibacterota MAGs.</title>
        <authorList>
            <person name="Montgomery K."/>
        </authorList>
    </citation>
    <scope>NUCLEOTIDE SEQUENCE [LARGE SCALE GENOMIC DNA]</scope>
    <source>
        <strain evidence="2">SC8812_S17_18</strain>
    </source>
</reference>
<name>A0A2W5Z8P5_9BACT</name>
<dbReference type="Gene3D" id="1.10.1220.10">
    <property type="entry name" value="Met repressor-like"/>
    <property type="match status" value="1"/>
</dbReference>
<dbReference type="InterPro" id="IPR002145">
    <property type="entry name" value="CopG"/>
</dbReference>
<dbReference type="Pfam" id="PF01402">
    <property type="entry name" value="RHH_1"/>
    <property type="match status" value="1"/>
</dbReference>
<protein>
    <submittedName>
        <fullName evidence="2">CopG family transcriptional regulator</fullName>
    </submittedName>
</protein>
<evidence type="ECO:0000313" key="5">
    <source>
        <dbReference type="Proteomes" id="UP000606991"/>
    </source>
</evidence>
<dbReference type="EMBL" id="QHBU01000095">
    <property type="protein sequence ID" value="PZR81750.1"/>
    <property type="molecule type" value="Genomic_DNA"/>
</dbReference>
<organism evidence="3 4">
    <name type="scientific">Candidatus Aeolococcus gillhamiae</name>
    <dbReference type="NCBI Taxonomy" id="3127015"/>
    <lineage>
        <taxon>Bacteria</taxon>
        <taxon>Bacillati</taxon>
        <taxon>Candidatus Dormiibacterota</taxon>
        <taxon>Candidatus Dormibacteria</taxon>
        <taxon>Candidatus Aeolococcales</taxon>
        <taxon>Candidatus Aeolococcaceae</taxon>
        <taxon>Candidatus Aeolococcus</taxon>
    </lineage>
</organism>
<evidence type="ECO:0000313" key="3">
    <source>
        <dbReference type="EMBL" id="PZR81750.1"/>
    </source>
</evidence>
<accession>A0A2W5Z8P5</accession>
<accession>A0A934N9T0</accession>